<dbReference type="EMBL" id="JANPWB010000011">
    <property type="protein sequence ID" value="KAJ1129239.1"/>
    <property type="molecule type" value="Genomic_DNA"/>
</dbReference>
<evidence type="ECO:0000313" key="1">
    <source>
        <dbReference type="EMBL" id="KAJ1129239.1"/>
    </source>
</evidence>
<accession>A0AAV7PN41</accession>
<proteinExistence type="predicted"/>
<gene>
    <name evidence="1" type="ORF">NDU88_007610</name>
</gene>
<organism evidence="1 2">
    <name type="scientific">Pleurodeles waltl</name>
    <name type="common">Iberian ribbed newt</name>
    <dbReference type="NCBI Taxonomy" id="8319"/>
    <lineage>
        <taxon>Eukaryota</taxon>
        <taxon>Metazoa</taxon>
        <taxon>Chordata</taxon>
        <taxon>Craniata</taxon>
        <taxon>Vertebrata</taxon>
        <taxon>Euteleostomi</taxon>
        <taxon>Amphibia</taxon>
        <taxon>Batrachia</taxon>
        <taxon>Caudata</taxon>
        <taxon>Salamandroidea</taxon>
        <taxon>Salamandridae</taxon>
        <taxon>Pleurodelinae</taxon>
        <taxon>Pleurodeles</taxon>
    </lineage>
</organism>
<protein>
    <submittedName>
        <fullName evidence="1">Uncharacterized protein</fullName>
    </submittedName>
</protein>
<dbReference type="AlphaFoldDB" id="A0AAV7PN41"/>
<evidence type="ECO:0000313" key="2">
    <source>
        <dbReference type="Proteomes" id="UP001066276"/>
    </source>
</evidence>
<keyword evidence="2" id="KW-1185">Reference proteome</keyword>
<dbReference type="Proteomes" id="UP001066276">
    <property type="component" value="Chromosome 7"/>
</dbReference>
<sequence>MQLQVGLTLCAPHLPLLEPLLGQLAEDAGTQSFLKVKRAEQQQVAPNARIRGLQRKRNVTAAQGLRSYGAIEYVEESSGVSTDPTTAAPPTGQTVLAVEARSPTPSIHAAQNITQPSFRRDHRNCNAYKKLQRT</sequence>
<name>A0AAV7PN41_PLEWA</name>
<reference evidence="1" key="1">
    <citation type="journal article" date="2022" name="bioRxiv">
        <title>Sequencing and chromosome-scale assembly of the giantPleurodeles waltlgenome.</title>
        <authorList>
            <person name="Brown T."/>
            <person name="Elewa A."/>
            <person name="Iarovenko S."/>
            <person name="Subramanian E."/>
            <person name="Araus A.J."/>
            <person name="Petzold A."/>
            <person name="Susuki M."/>
            <person name="Suzuki K.-i.T."/>
            <person name="Hayashi T."/>
            <person name="Toyoda A."/>
            <person name="Oliveira C."/>
            <person name="Osipova E."/>
            <person name="Leigh N.D."/>
            <person name="Simon A."/>
            <person name="Yun M.H."/>
        </authorList>
    </citation>
    <scope>NUCLEOTIDE SEQUENCE</scope>
    <source>
        <strain evidence="1">20211129_DDA</strain>
        <tissue evidence="1">Liver</tissue>
    </source>
</reference>
<comment type="caution">
    <text evidence="1">The sequence shown here is derived from an EMBL/GenBank/DDBJ whole genome shotgun (WGS) entry which is preliminary data.</text>
</comment>